<comment type="caution">
    <text evidence="2">The sequence shown here is derived from an EMBL/GenBank/DDBJ whole genome shotgun (WGS) entry which is preliminary data.</text>
</comment>
<dbReference type="CDD" id="cd04908">
    <property type="entry name" value="ACT_Bt0572_1"/>
    <property type="match status" value="1"/>
</dbReference>
<dbReference type="PANTHER" id="PTHR40099">
    <property type="entry name" value="ACETOLACTATE SYNTHASE, SMALL SUBUNIT"/>
    <property type="match status" value="1"/>
</dbReference>
<dbReference type="Proteomes" id="UP000321899">
    <property type="component" value="Unassembled WGS sequence"/>
</dbReference>
<feature type="domain" description="ACT" evidence="1">
    <location>
        <begin position="5"/>
        <end position="76"/>
    </location>
</feature>
<dbReference type="InterPro" id="IPR045865">
    <property type="entry name" value="ACT-like_dom_sf"/>
</dbReference>
<reference evidence="2 3" key="1">
    <citation type="submission" date="2019-06" db="EMBL/GenBank/DDBJ databases">
        <title>Desulfobotulus mexicanus sp. nov., a novel sulfate-reducing bacterium isolated from the sediment of an alkaline crater lake in Mexico.</title>
        <authorList>
            <person name="Hirschler-Rea A."/>
        </authorList>
    </citation>
    <scope>NUCLEOTIDE SEQUENCE [LARGE SCALE GENOMIC DNA]</scope>
    <source>
        <strain evidence="2 3">PAR22N</strain>
    </source>
</reference>
<dbReference type="PROSITE" id="PS51671">
    <property type="entry name" value="ACT"/>
    <property type="match status" value="1"/>
</dbReference>
<dbReference type="CDD" id="cd04882">
    <property type="entry name" value="ACT_Bt0572_2"/>
    <property type="match status" value="1"/>
</dbReference>
<organism evidence="2 3">
    <name type="scientific">Desulfobotulus mexicanus</name>
    <dbReference type="NCBI Taxonomy" id="2586642"/>
    <lineage>
        <taxon>Bacteria</taxon>
        <taxon>Pseudomonadati</taxon>
        <taxon>Thermodesulfobacteriota</taxon>
        <taxon>Desulfobacteria</taxon>
        <taxon>Desulfobacterales</taxon>
        <taxon>Desulfobacteraceae</taxon>
        <taxon>Desulfobotulus</taxon>
    </lineage>
</organism>
<sequence>MKVEQISIFMENKAGRLAEVTAILKENGVNIRALSLADTADFGVLRMIVDDTQKTDLVLKEAGFTVGKTEVVAVEVMDTPGGLHDILEVLREKNINVEYMYAFVQQNSDRAVMIFRFDDVDTAITHLSARGMTVVPGKRLYSM</sequence>
<dbReference type="InterPro" id="IPR045739">
    <property type="entry name" value="ACT_dom_pair"/>
</dbReference>
<proteinExistence type="predicted"/>
<gene>
    <name evidence="2" type="ORF">FIM25_15235</name>
</gene>
<dbReference type="OrthoDB" id="9790662at2"/>
<evidence type="ECO:0000313" key="3">
    <source>
        <dbReference type="Proteomes" id="UP000321899"/>
    </source>
</evidence>
<accession>A0A5S5MCI5</accession>
<dbReference type="SUPFAM" id="SSF55021">
    <property type="entry name" value="ACT-like"/>
    <property type="match status" value="2"/>
</dbReference>
<keyword evidence="3" id="KW-1185">Reference proteome</keyword>
<dbReference type="EMBL" id="VDMB01000031">
    <property type="protein sequence ID" value="TYT73400.1"/>
    <property type="molecule type" value="Genomic_DNA"/>
</dbReference>
<evidence type="ECO:0000259" key="1">
    <source>
        <dbReference type="PROSITE" id="PS51671"/>
    </source>
</evidence>
<name>A0A5S5MCI5_9BACT</name>
<dbReference type="PANTHER" id="PTHR40099:SF1">
    <property type="entry name" value="ACETOLACTATE SYNTHASE, SMALL SUBUNIT"/>
    <property type="match status" value="1"/>
</dbReference>
<dbReference type="InterPro" id="IPR002912">
    <property type="entry name" value="ACT_dom"/>
</dbReference>
<dbReference type="Pfam" id="PF19571">
    <property type="entry name" value="ACT_8"/>
    <property type="match status" value="1"/>
</dbReference>
<dbReference type="AlphaFoldDB" id="A0A5S5MCI5"/>
<evidence type="ECO:0000313" key="2">
    <source>
        <dbReference type="EMBL" id="TYT73400.1"/>
    </source>
</evidence>
<dbReference type="RefSeq" id="WP_139450719.1">
    <property type="nucleotide sequence ID" value="NZ_VDMB01000031.1"/>
</dbReference>
<protein>
    <submittedName>
        <fullName evidence="2">ACT domain-containing protein</fullName>
    </submittedName>
</protein>
<dbReference type="Gene3D" id="3.30.2130.10">
    <property type="entry name" value="VC0802-like"/>
    <property type="match status" value="1"/>
</dbReference>